<feature type="domain" description="CRIB" evidence="2">
    <location>
        <begin position="3"/>
        <end position="16"/>
    </location>
</feature>
<dbReference type="Proteomes" id="UP000243459">
    <property type="component" value="Chromosome 1"/>
</dbReference>
<organism evidence="3 4">
    <name type="scientific">Asparagus officinalis</name>
    <name type="common">Garden asparagus</name>
    <dbReference type="NCBI Taxonomy" id="4686"/>
    <lineage>
        <taxon>Eukaryota</taxon>
        <taxon>Viridiplantae</taxon>
        <taxon>Streptophyta</taxon>
        <taxon>Embryophyta</taxon>
        <taxon>Tracheophyta</taxon>
        <taxon>Spermatophyta</taxon>
        <taxon>Magnoliopsida</taxon>
        <taxon>Liliopsida</taxon>
        <taxon>Asparagales</taxon>
        <taxon>Asparagaceae</taxon>
        <taxon>Asparagoideae</taxon>
        <taxon>Asparagus</taxon>
    </lineage>
</organism>
<keyword evidence="4" id="KW-1185">Reference proteome</keyword>
<sequence>MQIGLPTDVKHVAHIGFDGPSVSSPSWMGDFQAGSSEPQATIAPPKSPSQDASGKPRSSNRDLPALPLPKPTKRSNFALPPGRQNSQRLRRAQRGTRRAAPTVTRHRELPPEQRSLTWASTQKERPQRHRRQRHPQLHLVVAAGLACTCDQQAQEEEGEGVVVEQQQYVEGIEVEGGREAAVAGV</sequence>
<evidence type="ECO:0000313" key="4">
    <source>
        <dbReference type="Proteomes" id="UP000243459"/>
    </source>
</evidence>
<protein>
    <recommendedName>
        <fullName evidence="2">CRIB domain-containing protein</fullName>
    </recommendedName>
</protein>
<proteinExistence type="predicted"/>
<dbReference type="InterPro" id="IPR000095">
    <property type="entry name" value="CRIB_dom"/>
</dbReference>
<dbReference type="SMART" id="SM00285">
    <property type="entry name" value="PBD"/>
    <property type="match status" value="1"/>
</dbReference>
<name>A0A5P1FMS3_ASPOF</name>
<dbReference type="Gramene" id="ONK79596">
    <property type="protein sequence ID" value="ONK79596"/>
    <property type="gene ID" value="A4U43_C01F7980"/>
</dbReference>
<feature type="compositionally biased region" description="Basic residues" evidence="1">
    <location>
        <begin position="88"/>
        <end position="97"/>
    </location>
</feature>
<reference evidence="4" key="1">
    <citation type="journal article" date="2017" name="Nat. Commun.">
        <title>The asparagus genome sheds light on the origin and evolution of a young Y chromosome.</title>
        <authorList>
            <person name="Harkess A."/>
            <person name="Zhou J."/>
            <person name="Xu C."/>
            <person name="Bowers J.E."/>
            <person name="Van der Hulst R."/>
            <person name="Ayyampalayam S."/>
            <person name="Mercati F."/>
            <person name="Riccardi P."/>
            <person name="McKain M.R."/>
            <person name="Kakrana A."/>
            <person name="Tang H."/>
            <person name="Ray J."/>
            <person name="Groenendijk J."/>
            <person name="Arikit S."/>
            <person name="Mathioni S.M."/>
            <person name="Nakano M."/>
            <person name="Shan H."/>
            <person name="Telgmann-Rauber A."/>
            <person name="Kanno A."/>
            <person name="Yue Z."/>
            <person name="Chen H."/>
            <person name="Li W."/>
            <person name="Chen Y."/>
            <person name="Xu X."/>
            <person name="Zhang Y."/>
            <person name="Luo S."/>
            <person name="Chen H."/>
            <person name="Gao J."/>
            <person name="Mao Z."/>
            <person name="Pires J.C."/>
            <person name="Luo M."/>
            <person name="Kudrna D."/>
            <person name="Wing R.A."/>
            <person name="Meyers B.C."/>
            <person name="Yi K."/>
            <person name="Kong H."/>
            <person name="Lavrijsen P."/>
            <person name="Sunseri F."/>
            <person name="Falavigna A."/>
            <person name="Ye Y."/>
            <person name="Leebens-Mack J.H."/>
            <person name="Chen G."/>
        </authorList>
    </citation>
    <scope>NUCLEOTIDE SEQUENCE [LARGE SCALE GENOMIC DNA]</scope>
    <source>
        <strain evidence="4">cv. DH0086</strain>
    </source>
</reference>
<accession>A0A5P1FMS3</accession>
<gene>
    <name evidence="3" type="ORF">A4U43_C01F7980</name>
</gene>
<evidence type="ECO:0000313" key="3">
    <source>
        <dbReference type="EMBL" id="ONK79596.1"/>
    </source>
</evidence>
<dbReference type="Pfam" id="PF00786">
    <property type="entry name" value="PBD"/>
    <property type="match status" value="1"/>
</dbReference>
<evidence type="ECO:0000256" key="1">
    <source>
        <dbReference type="SAM" id="MobiDB-lite"/>
    </source>
</evidence>
<evidence type="ECO:0000259" key="2">
    <source>
        <dbReference type="PROSITE" id="PS50108"/>
    </source>
</evidence>
<dbReference type="PANTHER" id="PTHR46325">
    <property type="entry name" value="CRIB DOMAIN-CONTAINING PROTEIN RIC8"/>
    <property type="match status" value="1"/>
</dbReference>
<dbReference type="CDD" id="cd00132">
    <property type="entry name" value="CRIB"/>
    <property type="match status" value="1"/>
</dbReference>
<dbReference type="PROSITE" id="PS50108">
    <property type="entry name" value="CRIB"/>
    <property type="match status" value="1"/>
</dbReference>
<dbReference type="PANTHER" id="PTHR46325:SF20">
    <property type="entry name" value="CRIB DOMAIN-CONTAINING PROTEIN RIC10"/>
    <property type="match status" value="1"/>
</dbReference>
<dbReference type="EMBL" id="CM007381">
    <property type="protein sequence ID" value="ONK79596.1"/>
    <property type="molecule type" value="Genomic_DNA"/>
</dbReference>
<feature type="region of interest" description="Disordered" evidence="1">
    <location>
        <begin position="16"/>
        <end position="134"/>
    </location>
</feature>
<dbReference type="AlphaFoldDB" id="A0A5P1FMS3"/>